<dbReference type="Gene3D" id="1.25.40.10">
    <property type="entry name" value="Tetratricopeptide repeat domain"/>
    <property type="match status" value="2"/>
</dbReference>
<dbReference type="PROSITE" id="PS50104">
    <property type="entry name" value="TIR"/>
    <property type="match status" value="1"/>
</dbReference>
<feature type="domain" description="TIR" evidence="1">
    <location>
        <begin position="8"/>
        <end position="128"/>
    </location>
</feature>
<dbReference type="InterPro" id="IPR000157">
    <property type="entry name" value="TIR_dom"/>
</dbReference>
<dbReference type="SMART" id="SM00255">
    <property type="entry name" value="TIR"/>
    <property type="match status" value="1"/>
</dbReference>
<gene>
    <name evidence="2" type="ORF">GJW-30_1_01249</name>
</gene>
<dbReference type="EMBL" id="AP014946">
    <property type="protein sequence ID" value="BAT58722.1"/>
    <property type="molecule type" value="Genomic_DNA"/>
</dbReference>
<dbReference type="Pfam" id="PF13676">
    <property type="entry name" value="TIR_2"/>
    <property type="match status" value="1"/>
</dbReference>
<keyword evidence="3" id="KW-1185">Reference proteome</keyword>
<name>A0A0S3PS02_9BRAD</name>
<dbReference type="SUPFAM" id="SSF48452">
    <property type="entry name" value="TPR-like"/>
    <property type="match status" value="1"/>
</dbReference>
<proteinExistence type="predicted"/>
<dbReference type="OrthoDB" id="8169573at2"/>
<accession>A0A0S3PS02</accession>
<dbReference type="PANTHER" id="PTHR19959:SF119">
    <property type="entry name" value="FUNGAL LIPASE-LIKE DOMAIN-CONTAINING PROTEIN"/>
    <property type="match status" value="1"/>
</dbReference>
<dbReference type="GO" id="GO:0007165">
    <property type="term" value="P:signal transduction"/>
    <property type="evidence" value="ECO:0007669"/>
    <property type="project" value="InterPro"/>
</dbReference>
<evidence type="ECO:0000313" key="2">
    <source>
        <dbReference type="EMBL" id="BAT58722.1"/>
    </source>
</evidence>
<reference evidence="2 3" key="1">
    <citation type="submission" date="2015-08" db="EMBL/GenBank/DDBJ databases">
        <title>Investigation of the bacterial diversity of lava forest soil.</title>
        <authorList>
            <person name="Lee J.S."/>
        </authorList>
    </citation>
    <scope>NUCLEOTIDE SEQUENCE [LARGE SCALE GENOMIC DNA]</scope>
    <source>
        <strain evidence="2 3">GJW-30</strain>
    </source>
</reference>
<dbReference type="Pfam" id="PF13374">
    <property type="entry name" value="TPR_10"/>
    <property type="match status" value="1"/>
</dbReference>
<dbReference type="InterPro" id="IPR011990">
    <property type="entry name" value="TPR-like_helical_dom_sf"/>
</dbReference>
<organism evidence="2 3">
    <name type="scientific">Variibacter gotjawalensis</name>
    <dbReference type="NCBI Taxonomy" id="1333996"/>
    <lineage>
        <taxon>Bacteria</taxon>
        <taxon>Pseudomonadati</taxon>
        <taxon>Pseudomonadota</taxon>
        <taxon>Alphaproteobacteria</taxon>
        <taxon>Hyphomicrobiales</taxon>
        <taxon>Nitrobacteraceae</taxon>
        <taxon>Variibacter</taxon>
    </lineage>
</organism>
<dbReference type="KEGG" id="vgo:GJW-30_1_01249"/>
<sequence length="588" mass="64673">MPHSRPDALYDAFISYSHAKDKPLAAAIQSVMQKLGKPWYRRRALRVFRDDTSLAATPELWPTLEKTLDRSRYLIILASPEFARSKWCGMEVAHWLERKSLDSVLIAVTDGELAWEGDDFVFDERAPLPEILKGRFKNEPKWIDFRAWRDMPVASDPRFVDAAANLASAVHDLPKDDLLGQEVQAQKRALRLASSAAVVVALLAAGAGWQWYEASRQRAEAQMQRDHAERNLALARKAADDLVFNLVQKVRSVEGIRADVLRRVLEVAQSVMDDLARGAPNDLEVLKNRAAMLTEFVTTYLALGDVQQAQKSAEEGVALLRRIVAARPAETLALGNLAVGLEKLGDVRSAAGNHEGARAAYDEGVTLVRRTAAAEPNDTERGHDLSALLIKLGDARGQLNDVAGARAAYDEALAGARILVLRDSNNTRLLRLVAGCLNRLGLLLQADKNDRAGALAAYEEGLTITRRLVAASPQDVDLQRDLFVHLTNFGDVQRDGGDRPAALALYEEALTVIRRLAASDPDNAMWQGDIVFVLYRVGQLAEPKRSAAAYREGLAILEALEKAGKLDAARRGWLAEMRSIVAKLPAEN</sequence>
<dbReference type="PANTHER" id="PTHR19959">
    <property type="entry name" value="KINESIN LIGHT CHAIN"/>
    <property type="match status" value="1"/>
</dbReference>
<dbReference type="AlphaFoldDB" id="A0A0S3PS02"/>
<dbReference type="SUPFAM" id="SSF52200">
    <property type="entry name" value="Toll/Interleukin receptor TIR domain"/>
    <property type="match status" value="1"/>
</dbReference>
<dbReference type="InterPro" id="IPR035897">
    <property type="entry name" value="Toll_tir_struct_dom_sf"/>
</dbReference>
<dbReference type="Proteomes" id="UP000236884">
    <property type="component" value="Chromosome"/>
</dbReference>
<dbReference type="RefSeq" id="WP_130364773.1">
    <property type="nucleotide sequence ID" value="NZ_AP014946.1"/>
</dbReference>
<dbReference type="Gene3D" id="3.40.50.10140">
    <property type="entry name" value="Toll/interleukin-1 receptor homology (TIR) domain"/>
    <property type="match status" value="1"/>
</dbReference>
<evidence type="ECO:0000259" key="1">
    <source>
        <dbReference type="PROSITE" id="PS50104"/>
    </source>
</evidence>
<evidence type="ECO:0000313" key="3">
    <source>
        <dbReference type="Proteomes" id="UP000236884"/>
    </source>
</evidence>
<protein>
    <recommendedName>
        <fullName evidence="1">TIR domain-containing protein</fullName>
    </recommendedName>
</protein>